<gene>
    <name evidence="3" type="ORF">SAMN05660226_03992</name>
</gene>
<dbReference type="InterPro" id="IPR001789">
    <property type="entry name" value="Sig_transdc_resp-reg_receiver"/>
</dbReference>
<accession>A0A1T5FHW0</accession>
<evidence type="ECO:0000259" key="2">
    <source>
        <dbReference type="PROSITE" id="PS50110"/>
    </source>
</evidence>
<feature type="domain" description="Response regulatory" evidence="2">
    <location>
        <begin position="2"/>
        <end position="122"/>
    </location>
</feature>
<dbReference type="GO" id="GO:0000160">
    <property type="term" value="P:phosphorelay signal transduction system"/>
    <property type="evidence" value="ECO:0007669"/>
    <property type="project" value="InterPro"/>
</dbReference>
<reference evidence="3 4" key="1">
    <citation type="submission" date="2017-02" db="EMBL/GenBank/DDBJ databases">
        <authorList>
            <person name="Peterson S.W."/>
        </authorList>
    </citation>
    <scope>NUCLEOTIDE SEQUENCE [LARGE SCALE GENOMIC DNA]</scope>
    <source>
        <strain evidence="3 4">DSM 22899</strain>
    </source>
</reference>
<dbReference type="PROSITE" id="PS50110">
    <property type="entry name" value="RESPONSE_REGULATORY"/>
    <property type="match status" value="1"/>
</dbReference>
<evidence type="ECO:0000313" key="4">
    <source>
        <dbReference type="Proteomes" id="UP000190541"/>
    </source>
</evidence>
<sequence>MNLIIKDEYPVIRVGLSRLIKNHGCRKVLSCASITETRDAVLGAPAPVDLLIFGMHQDEVRDIGKLITTANIHWKGNGLRVLVLSELYEFLYAPLCISAGAKGFVSMHENHRMILSAVKAVSLNGIFVNPLLESHPIIQCAAGKSGLDG</sequence>
<dbReference type="EMBL" id="FUYS01000016">
    <property type="protein sequence ID" value="SKB95770.1"/>
    <property type="molecule type" value="Genomic_DNA"/>
</dbReference>
<dbReference type="InterPro" id="IPR011006">
    <property type="entry name" value="CheY-like_superfamily"/>
</dbReference>
<dbReference type="STRING" id="623280.SAMN05660226_03992"/>
<name>A0A1T5FHW0_9SPHI</name>
<evidence type="ECO:0000313" key="3">
    <source>
        <dbReference type="EMBL" id="SKB95770.1"/>
    </source>
</evidence>
<comment type="caution">
    <text evidence="1">Lacks conserved residue(s) required for the propagation of feature annotation.</text>
</comment>
<dbReference type="Gene3D" id="3.40.50.2300">
    <property type="match status" value="1"/>
</dbReference>
<evidence type="ECO:0000256" key="1">
    <source>
        <dbReference type="PROSITE-ProRule" id="PRU00169"/>
    </source>
</evidence>
<dbReference type="SUPFAM" id="SSF52172">
    <property type="entry name" value="CheY-like"/>
    <property type="match status" value="1"/>
</dbReference>
<dbReference type="AlphaFoldDB" id="A0A1T5FHW0"/>
<organism evidence="3 4">
    <name type="scientific">Parapedobacter luteus</name>
    <dbReference type="NCBI Taxonomy" id="623280"/>
    <lineage>
        <taxon>Bacteria</taxon>
        <taxon>Pseudomonadati</taxon>
        <taxon>Bacteroidota</taxon>
        <taxon>Sphingobacteriia</taxon>
        <taxon>Sphingobacteriales</taxon>
        <taxon>Sphingobacteriaceae</taxon>
        <taxon>Parapedobacter</taxon>
    </lineage>
</organism>
<protein>
    <recommendedName>
        <fullName evidence="2">Response regulatory domain-containing protein</fullName>
    </recommendedName>
</protein>
<proteinExistence type="predicted"/>
<dbReference type="Proteomes" id="UP000190541">
    <property type="component" value="Unassembled WGS sequence"/>
</dbReference>
<keyword evidence="4" id="KW-1185">Reference proteome</keyword>